<evidence type="ECO:0000256" key="1">
    <source>
        <dbReference type="SAM" id="Phobius"/>
    </source>
</evidence>
<keyword evidence="1" id="KW-0812">Transmembrane</keyword>
<name>A0ABT2EVJ1_METVO</name>
<feature type="transmembrane region" description="Helical" evidence="1">
    <location>
        <begin position="54"/>
        <end position="74"/>
    </location>
</feature>
<evidence type="ECO:0000313" key="3">
    <source>
        <dbReference type="Proteomes" id="UP001140258"/>
    </source>
</evidence>
<dbReference type="RefSeq" id="WP_259051028.1">
    <property type="nucleotide sequence ID" value="NZ_JANUCQ010000002.1"/>
</dbReference>
<keyword evidence="1" id="KW-0472">Membrane</keyword>
<protein>
    <submittedName>
        <fullName evidence="2">Uncharacterized protein</fullName>
    </submittedName>
</protein>
<comment type="caution">
    <text evidence="2">The sequence shown here is derived from an EMBL/GenBank/DDBJ whole genome shotgun (WGS) entry which is preliminary data.</text>
</comment>
<dbReference type="EMBL" id="JANUCQ010000002">
    <property type="protein sequence ID" value="MCS3921979.1"/>
    <property type="molecule type" value="Genomic_DNA"/>
</dbReference>
<keyword evidence="3" id="KW-1185">Reference proteome</keyword>
<gene>
    <name evidence="2" type="ORF">M2325_000664</name>
</gene>
<proteinExistence type="predicted"/>
<feature type="transmembrane region" description="Helical" evidence="1">
    <location>
        <begin position="30"/>
        <end position="48"/>
    </location>
</feature>
<reference evidence="2" key="1">
    <citation type="submission" date="2022-08" db="EMBL/GenBank/DDBJ databases">
        <title>Genomic Encyclopedia of Type Strains, Phase V (KMG-V): Genome sequencing to study the core and pangenomes of soil and plant-associated prokaryotes.</title>
        <authorList>
            <person name="Whitman W."/>
        </authorList>
    </citation>
    <scope>NUCLEOTIDE SEQUENCE</scope>
    <source>
        <strain evidence="2">PS</strain>
    </source>
</reference>
<accession>A0ABT2EVJ1</accession>
<evidence type="ECO:0000313" key="2">
    <source>
        <dbReference type="EMBL" id="MCS3921979.1"/>
    </source>
</evidence>
<organism evidence="2 3">
    <name type="scientific">Methanococcus voltae PS</name>
    <dbReference type="NCBI Taxonomy" id="523842"/>
    <lineage>
        <taxon>Archaea</taxon>
        <taxon>Methanobacteriati</taxon>
        <taxon>Methanobacteriota</taxon>
        <taxon>Methanomada group</taxon>
        <taxon>Methanococci</taxon>
        <taxon>Methanococcales</taxon>
        <taxon>Methanococcaceae</taxon>
        <taxon>Methanococcus</taxon>
    </lineage>
</organism>
<keyword evidence="1" id="KW-1133">Transmembrane helix</keyword>
<sequence>MTGQVKEQTGSTPTNLGEAIFNNYIWVSKIAGFLFNLLTGNYGLWLALGIPVPYAILLSSATWLSYLITLIEIFK</sequence>
<dbReference type="Proteomes" id="UP001140258">
    <property type="component" value="Unassembled WGS sequence"/>
</dbReference>